<feature type="transmembrane region" description="Helical" evidence="1">
    <location>
        <begin position="73"/>
        <end position="95"/>
    </location>
</feature>
<organism evidence="3">
    <name type="scientific">gut metagenome</name>
    <dbReference type="NCBI Taxonomy" id="749906"/>
    <lineage>
        <taxon>unclassified sequences</taxon>
        <taxon>metagenomes</taxon>
        <taxon>organismal metagenomes</taxon>
    </lineage>
</organism>
<feature type="transmembrane region" description="Helical" evidence="1">
    <location>
        <begin position="277"/>
        <end position="298"/>
    </location>
</feature>
<keyword evidence="1" id="KW-0472">Membrane</keyword>
<dbReference type="GO" id="GO:0006508">
    <property type="term" value="P:proteolysis"/>
    <property type="evidence" value="ECO:0007669"/>
    <property type="project" value="UniProtKB-KW"/>
</dbReference>
<sequence>MGSKMGNEMGSKMGNEMGSKIERKVSVSGRTYPVWVVVPLFIGLYVVLAGVLGGCCRWLELTAGWEMDEECRLAASCVYSACDVLAVLAASLLLFRLEARPWSDLGLSVRGHGRGWLYGFLLAAVLYGIGFGLSLAWGAVEVTGVQWQPGRLAGAWLLFLLVALFEEILVRGFILGRLLHAGMNRFLALFLSASLFGLLHLFNPHVDLLPLVNLILAGMMLGASYLYTRNLCFPISLHLFWNWIQGPVLGYPVSGMSSSATFLQLQLPHPSLLNGGAFGFEGSLLCTVLLALCTLLIVRWGEQSTAVNPE</sequence>
<dbReference type="GO" id="GO:0004175">
    <property type="term" value="F:endopeptidase activity"/>
    <property type="evidence" value="ECO:0007669"/>
    <property type="project" value="UniProtKB-ARBA"/>
</dbReference>
<feature type="transmembrane region" description="Helical" evidence="1">
    <location>
        <begin position="239"/>
        <end position="257"/>
    </location>
</feature>
<reference evidence="3" key="1">
    <citation type="journal article" date="2012" name="PLoS ONE">
        <title>Gene sets for utilization of primary and secondary nutrition supplies in the distal gut of endangered iberian lynx.</title>
        <authorList>
            <person name="Alcaide M."/>
            <person name="Messina E."/>
            <person name="Richter M."/>
            <person name="Bargiela R."/>
            <person name="Peplies J."/>
            <person name="Huws S.A."/>
            <person name="Newbold C.J."/>
            <person name="Golyshin P.N."/>
            <person name="Simon M.A."/>
            <person name="Lopez G."/>
            <person name="Yakimov M.M."/>
            <person name="Ferrer M."/>
        </authorList>
    </citation>
    <scope>NUCLEOTIDE SEQUENCE</scope>
</reference>
<dbReference type="GO" id="GO:0080120">
    <property type="term" value="P:CAAX-box protein maturation"/>
    <property type="evidence" value="ECO:0007669"/>
    <property type="project" value="UniProtKB-ARBA"/>
</dbReference>
<evidence type="ECO:0000313" key="3">
    <source>
        <dbReference type="EMBL" id="EJW99226.1"/>
    </source>
</evidence>
<keyword evidence="1" id="KW-1133">Transmembrane helix</keyword>
<dbReference type="InterPro" id="IPR003675">
    <property type="entry name" value="Rce1/LyrA-like_dom"/>
</dbReference>
<evidence type="ECO:0000256" key="1">
    <source>
        <dbReference type="SAM" id="Phobius"/>
    </source>
</evidence>
<accession>J9FW50</accession>
<dbReference type="Pfam" id="PF02517">
    <property type="entry name" value="Rce1-like"/>
    <property type="match status" value="1"/>
</dbReference>
<feature type="transmembrane region" description="Helical" evidence="1">
    <location>
        <begin position="208"/>
        <end position="227"/>
    </location>
</feature>
<protein>
    <submittedName>
        <fullName evidence="3">Metal-dependent membrane protease</fullName>
    </submittedName>
</protein>
<feature type="transmembrane region" description="Helical" evidence="1">
    <location>
        <begin position="186"/>
        <end position="202"/>
    </location>
</feature>
<gene>
    <name evidence="3" type="ORF">EVA_12666</name>
</gene>
<evidence type="ECO:0000259" key="2">
    <source>
        <dbReference type="Pfam" id="PF02517"/>
    </source>
</evidence>
<feature type="domain" description="CAAX prenyl protease 2/Lysostaphin resistance protein A-like" evidence="2">
    <location>
        <begin position="152"/>
        <end position="244"/>
    </location>
</feature>
<feature type="transmembrane region" description="Helical" evidence="1">
    <location>
        <begin position="152"/>
        <end position="174"/>
    </location>
</feature>
<proteinExistence type="predicted"/>
<keyword evidence="3" id="KW-0378">Hydrolase</keyword>
<comment type="caution">
    <text evidence="3">The sequence shown here is derived from an EMBL/GenBank/DDBJ whole genome shotgun (WGS) entry which is preliminary data.</text>
</comment>
<dbReference type="PANTHER" id="PTHR39430:SF1">
    <property type="entry name" value="PROTEASE"/>
    <property type="match status" value="1"/>
</dbReference>
<name>J9FW50_9ZZZZ</name>
<keyword evidence="3" id="KW-0645">Protease</keyword>
<keyword evidence="1" id="KW-0812">Transmembrane</keyword>
<dbReference type="PANTHER" id="PTHR39430">
    <property type="entry name" value="MEMBRANE-ASSOCIATED PROTEASE-RELATED"/>
    <property type="match status" value="1"/>
</dbReference>
<feature type="transmembrane region" description="Helical" evidence="1">
    <location>
        <begin position="116"/>
        <end position="140"/>
    </location>
</feature>
<dbReference type="EMBL" id="AMCI01003908">
    <property type="protein sequence ID" value="EJW99226.1"/>
    <property type="molecule type" value="Genomic_DNA"/>
</dbReference>
<dbReference type="AlphaFoldDB" id="J9FW50"/>
<feature type="transmembrane region" description="Helical" evidence="1">
    <location>
        <begin position="32"/>
        <end position="53"/>
    </location>
</feature>